<dbReference type="GeneID" id="13062201"/>
<accession>I3XR41</accession>
<dbReference type="Proteomes" id="UP000006175">
    <property type="component" value="Chromosome"/>
</dbReference>
<dbReference type="OrthoDB" id="19359at2157"/>
<protein>
    <submittedName>
        <fullName evidence="1">Uncharacterized protein</fullName>
    </submittedName>
</protein>
<evidence type="ECO:0000313" key="2">
    <source>
        <dbReference type="Proteomes" id="UP000006175"/>
    </source>
</evidence>
<gene>
    <name evidence="1" type="ORF">Desfe_0511</name>
</gene>
<sequence>MYSTPPVFQLAELSCKGADEEVLVEAKRIVSRVIDAGLGLITGGVVSYYLRKSLRNNSWRLLPWHSRAMLLALSKWGGAVRSRILREILIKIFTEIEVYSFKGRALMYGVIVAMARFRELLGDIVANARRLLTLGIQYLHQPLLYRVFG</sequence>
<organism evidence="1 2">
    <name type="scientific">Desulfurococcus amylolyticus DSM 16532</name>
    <dbReference type="NCBI Taxonomy" id="768672"/>
    <lineage>
        <taxon>Archaea</taxon>
        <taxon>Thermoproteota</taxon>
        <taxon>Thermoprotei</taxon>
        <taxon>Desulfurococcales</taxon>
        <taxon>Desulfurococcaceae</taxon>
        <taxon>Desulfurococcus</taxon>
    </lineage>
</organism>
<keyword evidence="2" id="KW-1185">Reference proteome</keyword>
<dbReference type="RefSeq" id="WP_014767316.1">
    <property type="nucleotide sequence ID" value="NC_018001.1"/>
</dbReference>
<name>I3XR41_DESAM</name>
<proteinExistence type="predicted"/>
<dbReference type="AlphaFoldDB" id="I3XR41"/>
<dbReference type="HOGENOM" id="CLU_1792209_0_0_2"/>
<evidence type="ECO:0000313" key="1">
    <source>
        <dbReference type="EMBL" id="AFL66415.1"/>
    </source>
</evidence>
<dbReference type="EMBL" id="CP003321">
    <property type="protein sequence ID" value="AFL66415.1"/>
    <property type="molecule type" value="Genomic_DNA"/>
</dbReference>
<dbReference type="eggNOG" id="arCOG05428">
    <property type="taxonomic scope" value="Archaea"/>
</dbReference>
<reference evidence="1 2" key="1">
    <citation type="journal article" date="2012" name="J. Bacteriol.">
        <title>Complete Genome Sequence of Desulfurococcus fermentans, a Hyperthermophilic Cellulolytic Crenarchaeon Isolated from a Freshwater Hot Spring in Kamchatka, Russia.</title>
        <authorList>
            <person name="Susanti D."/>
            <person name="Johnson E.F."/>
            <person name="Rodriguez J.R."/>
            <person name="Anderson I."/>
            <person name="Perevalova A.A."/>
            <person name="Kyrpides N."/>
            <person name="Lucas S."/>
            <person name="Han J."/>
            <person name="Lapidus A."/>
            <person name="Cheng J.F."/>
            <person name="Goodwin L."/>
            <person name="Pitluck S."/>
            <person name="Mavrommatis K."/>
            <person name="Peters L."/>
            <person name="Land M.L."/>
            <person name="Hauser L."/>
            <person name="Gopalan V."/>
            <person name="Chan P.P."/>
            <person name="Lowe T.M."/>
            <person name="Atomi H."/>
            <person name="Bonch-Osmolovskaya E.A."/>
            <person name="Woyke T."/>
            <person name="Mukhopadhyay B."/>
        </authorList>
    </citation>
    <scope>NUCLEOTIDE SEQUENCE [LARGE SCALE GENOMIC DNA]</scope>
    <source>
        <strain evidence="1 2">DSM 16532</strain>
    </source>
</reference>
<dbReference type="KEGG" id="dfd:Desfe_0511"/>